<comment type="caution">
    <text evidence="14">The sequence shown here is derived from an EMBL/GenBank/DDBJ whole genome shotgun (WGS) entry which is preliminary data.</text>
</comment>
<dbReference type="InterPro" id="IPR055260">
    <property type="entry name" value="Ndc80_CH"/>
</dbReference>
<name>A0A9P6CHF9_9AGAR</name>
<feature type="coiled-coil region" evidence="11">
    <location>
        <begin position="360"/>
        <end position="411"/>
    </location>
</feature>
<feature type="region of interest" description="Disordered" evidence="12">
    <location>
        <begin position="60"/>
        <end position="103"/>
    </location>
</feature>
<dbReference type="AlphaFoldDB" id="A0A9P6CHF9"/>
<dbReference type="InterPro" id="IPR005550">
    <property type="entry name" value="Kinetochore_Ndc80"/>
</dbReference>
<keyword evidence="7 10" id="KW-0539">Nucleus</keyword>
<reference evidence="14" key="1">
    <citation type="submission" date="2020-11" db="EMBL/GenBank/DDBJ databases">
        <authorList>
            <consortium name="DOE Joint Genome Institute"/>
            <person name="Ahrendt S."/>
            <person name="Riley R."/>
            <person name="Andreopoulos W."/>
            <person name="Labutti K."/>
            <person name="Pangilinan J."/>
            <person name="Ruiz-Duenas F.J."/>
            <person name="Barrasa J.M."/>
            <person name="Sanchez-Garcia M."/>
            <person name="Camarero S."/>
            <person name="Miyauchi S."/>
            <person name="Serrano A."/>
            <person name="Linde D."/>
            <person name="Babiker R."/>
            <person name="Drula E."/>
            <person name="Ayuso-Fernandez I."/>
            <person name="Pacheco R."/>
            <person name="Padilla G."/>
            <person name="Ferreira P."/>
            <person name="Barriuso J."/>
            <person name="Kellner H."/>
            <person name="Castanera R."/>
            <person name="Alfaro M."/>
            <person name="Ramirez L."/>
            <person name="Pisabarro A.G."/>
            <person name="Kuo A."/>
            <person name="Tritt A."/>
            <person name="Lipzen A."/>
            <person name="He G."/>
            <person name="Yan M."/>
            <person name="Ng V."/>
            <person name="Cullen D."/>
            <person name="Martin F."/>
            <person name="Rosso M.-N."/>
            <person name="Henrissat B."/>
            <person name="Hibbett D."/>
            <person name="Martinez A.T."/>
            <person name="Grigoriev I.V."/>
        </authorList>
    </citation>
    <scope>NUCLEOTIDE SEQUENCE</scope>
    <source>
        <strain evidence="14">CBS 247.69</strain>
    </source>
</reference>
<dbReference type="GO" id="GO:0031262">
    <property type="term" value="C:Ndc80 complex"/>
    <property type="evidence" value="ECO:0007669"/>
    <property type="project" value="UniProtKB-UniRule"/>
</dbReference>
<dbReference type="InterPro" id="IPR038273">
    <property type="entry name" value="Ndc80_sf"/>
</dbReference>
<evidence type="ECO:0000256" key="5">
    <source>
        <dbReference type="ARBA" id="ARBA00022838"/>
    </source>
</evidence>
<comment type="similarity">
    <text evidence="1 10">Belongs to the NDC80/HEC1 family.</text>
</comment>
<comment type="subunit">
    <text evidence="10">Component of the NDC80 complex.</text>
</comment>
<evidence type="ECO:0000256" key="8">
    <source>
        <dbReference type="ARBA" id="ARBA00023306"/>
    </source>
</evidence>
<protein>
    <recommendedName>
        <fullName evidence="10">Kinetochore protein NDC80</fullName>
    </recommendedName>
</protein>
<keyword evidence="4 10" id="KW-0498">Mitosis</keyword>
<dbReference type="GO" id="GO:0051301">
    <property type="term" value="P:cell division"/>
    <property type="evidence" value="ECO:0007669"/>
    <property type="project" value="UniProtKB-UniRule"/>
</dbReference>
<dbReference type="EMBL" id="MU150242">
    <property type="protein sequence ID" value="KAF9466386.1"/>
    <property type="molecule type" value="Genomic_DNA"/>
</dbReference>
<evidence type="ECO:0000256" key="10">
    <source>
        <dbReference type="RuleBase" id="RU368072"/>
    </source>
</evidence>
<gene>
    <name evidence="14" type="ORF">BDZ94DRAFT_1306378</name>
</gene>
<evidence type="ECO:0000259" key="13">
    <source>
        <dbReference type="Pfam" id="PF03801"/>
    </source>
</evidence>
<dbReference type="GO" id="GO:0051315">
    <property type="term" value="P:attachment of mitotic spindle microtubules to kinetochore"/>
    <property type="evidence" value="ECO:0007669"/>
    <property type="project" value="UniProtKB-UniRule"/>
</dbReference>
<dbReference type="OrthoDB" id="7459479at2759"/>
<feature type="domain" description="Kinetochore protein Ndc80 CH" evidence="13">
    <location>
        <begin position="94"/>
        <end position="215"/>
    </location>
</feature>
<keyword evidence="5 10" id="KW-0995">Kinetochore</keyword>
<keyword evidence="3 10" id="KW-0132">Cell division</keyword>
<keyword evidence="15" id="KW-1185">Reference proteome</keyword>
<evidence type="ECO:0000256" key="1">
    <source>
        <dbReference type="ARBA" id="ARBA00007050"/>
    </source>
</evidence>
<keyword evidence="8 10" id="KW-0131">Cell cycle</keyword>
<feature type="coiled-coil region" evidence="11">
    <location>
        <begin position="494"/>
        <end position="599"/>
    </location>
</feature>
<evidence type="ECO:0000256" key="9">
    <source>
        <dbReference type="ARBA" id="ARBA00023328"/>
    </source>
</evidence>
<proteinExistence type="inferred from homology"/>
<evidence type="ECO:0000256" key="6">
    <source>
        <dbReference type="ARBA" id="ARBA00023054"/>
    </source>
</evidence>
<evidence type="ECO:0000256" key="2">
    <source>
        <dbReference type="ARBA" id="ARBA00022454"/>
    </source>
</evidence>
<comment type="subcellular location">
    <subcellularLocation>
        <location evidence="10">Chromosome</location>
        <location evidence="10">Centromere</location>
        <location evidence="10">Kinetochore</location>
    </subcellularLocation>
    <subcellularLocation>
        <location evidence="10">Nucleus</location>
    </subcellularLocation>
</comment>
<dbReference type="Pfam" id="PF03801">
    <property type="entry name" value="Ndc80_HEC"/>
    <property type="match status" value="1"/>
</dbReference>
<evidence type="ECO:0000313" key="15">
    <source>
        <dbReference type="Proteomes" id="UP000807353"/>
    </source>
</evidence>
<evidence type="ECO:0000256" key="11">
    <source>
        <dbReference type="SAM" id="Coils"/>
    </source>
</evidence>
<evidence type="ECO:0000256" key="3">
    <source>
        <dbReference type="ARBA" id="ARBA00022618"/>
    </source>
</evidence>
<sequence length="632" mass="71276">MQPSDPHGIRSGIPVPATVKKPTPNMRMSLAGPAIRAPYLTPSVPTNPRQSMMRSQNVNPLLQSTTKPNYGRTPLNNSTRRGSVWGGGATLAPPSSSQTLKDTRPLRDRQYQTKMRQEIFSYLQSSGFEISMASLANIQGKDYRAIFDFLLLTLDPSHPLNENGRFEDEFVPALKALRYPFAHQIDNKWLAAPASMHSWPSLLGVLHWLVELCKLRGHYMSSGHPTLQIPSDIPEEFDDPCDHRALAFDYCEQAYTVWLDLIDDFVEPNQYLEDRYARKNERVQIDLEEQTNHLAQAKVELAKLKSSAAPLAKLQNENGLLTADSEKFQKILQQYEGRKKKLIDTIAYEKAELATGGVRLEQLKQEQDKLTEIVKTQNLSPEEVIRMNTDHEMLSRNLEDLKQKLSETHKSIMTLEVSVTHRAEAAEEALDAYTNLLSSLELFPPLPPPFEDIDLTLELNTAAANPQHLLSGADIRKIIKPTLSAVAESKRSERASLESERIKVDNELDQLTLECENVEEEINELEKKVAALNEQADDLRDAAQQEALVANGEAARLERDLAHARTAALANGMGVKSRLQALQFDYREQIEKVSRLKEETVRAIIKNSHEIAIFKDEVSRHLRELRDFAEGG</sequence>
<evidence type="ECO:0000256" key="12">
    <source>
        <dbReference type="SAM" id="MobiDB-lite"/>
    </source>
</evidence>
<dbReference type="Gene3D" id="1.10.418.30">
    <property type="entry name" value="Ncd80 complex, Ncd80 subunit"/>
    <property type="match status" value="1"/>
</dbReference>
<dbReference type="GO" id="GO:0005634">
    <property type="term" value="C:nucleus"/>
    <property type="evidence" value="ECO:0007669"/>
    <property type="project" value="UniProtKB-SubCell"/>
</dbReference>
<evidence type="ECO:0000256" key="7">
    <source>
        <dbReference type="ARBA" id="ARBA00023242"/>
    </source>
</evidence>
<keyword evidence="9 10" id="KW-0137">Centromere</keyword>
<feature type="compositionally biased region" description="Polar residues" evidence="12">
    <location>
        <begin position="60"/>
        <end position="81"/>
    </location>
</feature>
<comment type="function">
    <text evidence="10">Acts as a component of the essential kinetochore-associated NDC80 complex, which is required for chromosome segregation and spindle checkpoint activity.</text>
</comment>
<feature type="coiled-coil region" evidence="11">
    <location>
        <begin position="280"/>
        <end position="307"/>
    </location>
</feature>
<feature type="region of interest" description="Disordered" evidence="12">
    <location>
        <begin position="1"/>
        <end position="25"/>
    </location>
</feature>
<keyword evidence="6 11" id="KW-0175">Coiled coil</keyword>
<dbReference type="PANTHER" id="PTHR10643:SF2">
    <property type="entry name" value="KINETOCHORE PROTEIN NDC80 HOMOLOG"/>
    <property type="match status" value="1"/>
</dbReference>
<evidence type="ECO:0000313" key="14">
    <source>
        <dbReference type="EMBL" id="KAF9466386.1"/>
    </source>
</evidence>
<keyword evidence="2 10" id="KW-0158">Chromosome</keyword>
<dbReference type="PANTHER" id="PTHR10643">
    <property type="entry name" value="KINETOCHORE PROTEIN NDC80"/>
    <property type="match status" value="1"/>
</dbReference>
<evidence type="ECO:0000256" key="4">
    <source>
        <dbReference type="ARBA" id="ARBA00022776"/>
    </source>
</evidence>
<accession>A0A9P6CHF9</accession>
<dbReference type="Proteomes" id="UP000807353">
    <property type="component" value="Unassembled WGS sequence"/>
</dbReference>
<organism evidence="14 15">
    <name type="scientific">Collybia nuda</name>
    <dbReference type="NCBI Taxonomy" id="64659"/>
    <lineage>
        <taxon>Eukaryota</taxon>
        <taxon>Fungi</taxon>
        <taxon>Dikarya</taxon>
        <taxon>Basidiomycota</taxon>
        <taxon>Agaricomycotina</taxon>
        <taxon>Agaricomycetes</taxon>
        <taxon>Agaricomycetidae</taxon>
        <taxon>Agaricales</taxon>
        <taxon>Tricholomatineae</taxon>
        <taxon>Clitocybaceae</taxon>
        <taxon>Collybia</taxon>
    </lineage>
</organism>